<dbReference type="PANTHER" id="PTHR11690:SF288">
    <property type="entry name" value="AMILORIDE-SENSITIVE NA+ CHANNEL-RELATED"/>
    <property type="match status" value="1"/>
</dbReference>
<evidence type="ECO:0000256" key="4">
    <source>
        <dbReference type="ARBA" id="ARBA00022461"/>
    </source>
</evidence>
<evidence type="ECO:0000256" key="5">
    <source>
        <dbReference type="ARBA" id="ARBA00022692"/>
    </source>
</evidence>
<dbReference type="GO" id="GO:0005886">
    <property type="term" value="C:plasma membrane"/>
    <property type="evidence" value="ECO:0007669"/>
    <property type="project" value="TreeGrafter"/>
</dbReference>
<keyword evidence="3 12" id="KW-0813">Transport</keyword>
<dbReference type="EMBL" id="GEBQ01022755">
    <property type="protein sequence ID" value="JAT17222.1"/>
    <property type="molecule type" value="Transcribed_RNA"/>
</dbReference>
<keyword evidence="8 12" id="KW-0406">Ion transport</keyword>
<evidence type="ECO:0000256" key="8">
    <source>
        <dbReference type="ARBA" id="ARBA00023065"/>
    </source>
</evidence>
<dbReference type="GO" id="GO:0015280">
    <property type="term" value="F:ligand-gated sodium channel activity"/>
    <property type="evidence" value="ECO:0007669"/>
    <property type="project" value="TreeGrafter"/>
</dbReference>
<keyword evidence="5 12" id="KW-0812">Transmembrane</keyword>
<comment type="subcellular location">
    <subcellularLocation>
        <location evidence="1">Membrane</location>
        <topology evidence="1">Multi-pass membrane protein</topology>
    </subcellularLocation>
</comment>
<keyword evidence="6 13" id="KW-1133">Transmembrane helix</keyword>
<dbReference type="Gene3D" id="1.10.287.770">
    <property type="entry name" value="YojJ-like"/>
    <property type="match status" value="1"/>
</dbReference>
<feature type="non-terminal residue" evidence="14">
    <location>
        <position position="1"/>
    </location>
</feature>
<dbReference type="Gene3D" id="1.10.287.820">
    <property type="entry name" value="Acid-sensing ion channel domain"/>
    <property type="match status" value="1"/>
</dbReference>
<organism evidence="14">
    <name type="scientific">Graphocephala atropunctata</name>
    <dbReference type="NCBI Taxonomy" id="36148"/>
    <lineage>
        <taxon>Eukaryota</taxon>
        <taxon>Metazoa</taxon>
        <taxon>Ecdysozoa</taxon>
        <taxon>Arthropoda</taxon>
        <taxon>Hexapoda</taxon>
        <taxon>Insecta</taxon>
        <taxon>Pterygota</taxon>
        <taxon>Neoptera</taxon>
        <taxon>Paraneoptera</taxon>
        <taxon>Hemiptera</taxon>
        <taxon>Auchenorrhyncha</taxon>
        <taxon>Membracoidea</taxon>
        <taxon>Cicadellidae</taxon>
        <taxon>Cicadellinae</taxon>
        <taxon>Cicadellini</taxon>
        <taxon>Graphocephala</taxon>
    </lineage>
</organism>
<feature type="transmembrane region" description="Helical" evidence="13">
    <location>
        <begin position="462"/>
        <end position="489"/>
    </location>
</feature>
<evidence type="ECO:0000256" key="12">
    <source>
        <dbReference type="RuleBase" id="RU000679"/>
    </source>
</evidence>
<evidence type="ECO:0000256" key="3">
    <source>
        <dbReference type="ARBA" id="ARBA00022448"/>
    </source>
</evidence>
<comment type="similarity">
    <text evidence="2 12">Belongs to the amiloride-sensitive sodium channel (TC 1.A.6) family.</text>
</comment>
<keyword evidence="10 12" id="KW-0739">Sodium transport</keyword>
<protein>
    <submittedName>
        <fullName evidence="14">Uncharacterized protein</fullName>
    </submittedName>
</protein>
<evidence type="ECO:0000256" key="7">
    <source>
        <dbReference type="ARBA" id="ARBA00023053"/>
    </source>
</evidence>
<feature type="transmembrane region" description="Helical" evidence="13">
    <location>
        <begin position="35"/>
        <end position="53"/>
    </location>
</feature>
<evidence type="ECO:0000256" key="2">
    <source>
        <dbReference type="ARBA" id="ARBA00007193"/>
    </source>
</evidence>
<dbReference type="InterPro" id="IPR001873">
    <property type="entry name" value="ENaC"/>
</dbReference>
<name>A0A1B6L0I7_9HEMI</name>
<evidence type="ECO:0000256" key="6">
    <source>
        <dbReference type="ARBA" id="ARBA00022989"/>
    </source>
</evidence>
<reference evidence="14" key="1">
    <citation type="submission" date="2015-11" db="EMBL/GenBank/DDBJ databases">
        <title>De novo transcriptome assembly of four potential Pierce s Disease insect vectors from Arizona vineyards.</title>
        <authorList>
            <person name="Tassone E.E."/>
        </authorList>
    </citation>
    <scope>NUCLEOTIDE SEQUENCE</scope>
</reference>
<evidence type="ECO:0000256" key="10">
    <source>
        <dbReference type="ARBA" id="ARBA00023201"/>
    </source>
</evidence>
<keyword evidence="11 12" id="KW-0407">Ion channel</keyword>
<evidence type="ECO:0000313" key="14">
    <source>
        <dbReference type="EMBL" id="JAT17222.1"/>
    </source>
</evidence>
<gene>
    <name evidence="14" type="ORF">g.24515</name>
</gene>
<sequence>DNIPGGRRIRDFFSSTSLHGFQYFSEPNRSWFERCYWLLAMAVVYICVIIALYHQTVLFFNAPAVMSVNSAATPIWDIPFPAVTICSPNQVRPSDFDFSEYKNQKNLSSIDQDNLQYLMMICKYSSSMKDAKVLSHAPDQMFYEVFDSCVEMVNIEWMSEEIKDPCLSMERVFTPMGACFTFNGLPNKQLFGSISNHINYWVHELEYNITKEAIWSPDRGYKNKSHIANKPWRTGGRSYHTHDVSIQLYLNTDNFDDKCFPRNDGFWVTVHSPAELPTQWHPTMFLATDEMSEIKVVPKIKKASEELRNFDAKARGCYFEDERPLLFFNYYTENNCYLECEANTSLSRCGCVSFYHPRYREDPVCGPANVECYMKVVDDIAKSVDPVTSKCNCLPSCFETEYKISRTKYPKEFTLGSVRGKIYRDYFRKGIPKDNFAAFTIKLETQRVTTFTRVATFRFTDFLANIGGLLAVFLGFSFISLFEIVYFFIIRAYNKRTSRGDGQYELAAPQ</sequence>
<evidence type="ECO:0000256" key="9">
    <source>
        <dbReference type="ARBA" id="ARBA00023136"/>
    </source>
</evidence>
<keyword evidence="9 13" id="KW-0472">Membrane</keyword>
<evidence type="ECO:0000256" key="13">
    <source>
        <dbReference type="SAM" id="Phobius"/>
    </source>
</evidence>
<dbReference type="PANTHER" id="PTHR11690">
    <property type="entry name" value="AMILORIDE-SENSITIVE SODIUM CHANNEL-RELATED"/>
    <property type="match status" value="1"/>
</dbReference>
<accession>A0A1B6L0I7</accession>
<evidence type="ECO:0000256" key="1">
    <source>
        <dbReference type="ARBA" id="ARBA00004141"/>
    </source>
</evidence>
<dbReference type="PRINTS" id="PR01078">
    <property type="entry name" value="AMINACHANNEL"/>
</dbReference>
<keyword evidence="7" id="KW-0915">Sodium</keyword>
<keyword evidence="4 12" id="KW-0894">Sodium channel</keyword>
<evidence type="ECO:0000256" key="11">
    <source>
        <dbReference type="ARBA" id="ARBA00023303"/>
    </source>
</evidence>
<proteinExistence type="inferred from homology"/>
<dbReference type="AlphaFoldDB" id="A0A1B6L0I7"/>
<dbReference type="Pfam" id="PF00858">
    <property type="entry name" value="ASC"/>
    <property type="match status" value="1"/>
</dbReference>